<dbReference type="RefSeq" id="WP_107827887.1">
    <property type="nucleotide sequence ID" value="NZ_CP160205.1"/>
</dbReference>
<dbReference type="AlphaFoldDB" id="A0A2T5JDZ0"/>
<dbReference type="Proteomes" id="UP000244168">
    <property type="component" value="Unassembled WGS sequence"/>
</dbReference>
<evidence type="ECO:0008006" key="3">
    <source>
        <dbReference type="Google" id="ProtNLM"/>
    </source>
</evidence>
<name>A0A2T5JDZ0_9SPHI</name>
<accession>A0A2T5JDZ0</accession>
<dbReference type="OrthoDB" id="677818at2"/>
<organism evidence="1 2">
    <name type="scientific">Mucilaginibacter yixingensis</name>
    <dbReference type="NCBI Taxonomy" id="1295612"/>
    <lineage>
        <taxon>Bacteria</taxon>
        <taxon>Pseudomonadati</taxon>
        <taxon>Bacteroidota</taxon>
        <taxon>Sphingobacteriia</taxon>
        <taxon>Sphingobacteriales</taxon>
        <taxon>Sphingobacteriaceae</taxon>
        <taxon>Mucilaginibacter</taxon>
    </lineage>
</organism>
<evidence type="ECO:0000313" key="1">
    <source>
        <dbReference type="EMBL" id="PTQ99987.1"/>
    </source>
</evidence>
<keyword evidence="2" id="KW-1185">Reference proteome</keyword>
<dbReference type="EMBL" id="QAOQ01000002">
    <property type="protein sequence ID" value="PTQ99987.1"/>
    <property type="molecule type" value="Genomic_DNA"/>
</dbReference>
<protein>
    <recommendedName>
        <fullName evidence="3">Response regulatory domain-containing protein</fullName>
    </recommendedName>
</protein>
<sequence>MAQTAILVFCRHPEIRATIIRLINNNPEWTATGFAEPADALEDLKNKPYGLVLLGSGFDETEEKELILALQHIRKGIPIVKHYGGGSGLLSAEIYQGLSSRSRLRE</sequence>
<reference evidence="1 2" key="1">
    <citation type="submission" date="2018-04" db="EMBL/GenBank/DDBJ databases">
        <title>Genomic Encyclopedia of Archaeal and Bacterial Type Strains, Phase II (KMG-II): from individual species to whole genera.</title>
        <authorList>
            <person name="Goeker M."/>
        </authorList>
    </citation>
    <scope>NUCLEOTIDE SEQUENCE [LARGE SCALE GENOMIC DNA]</scope>
    <source>
        <strain evidence="1 2">DSM 26809</strain>
    </source>
</reference>
<comment type="caution">
    <text evidence="1">The sequence shown here is derived from an EMBL/GenBank/DDBJ whole genome shotgun (WGS) entry which is preliminary data.</text>
</comment>
<proteinExistence type="predicted"/>
<gene>
    <name evidence="1" type="ORF">C8P68_102818</name>
</gene>
<evidence type="ECO:0000313" key="2">
    <source>
        <dbReference type="Proteomes" id="UP000244168"/>
    </source>
</evidence>